<protein>
    <submittedName>
        <fullName evidence="1">Uncharacterized protein</fullName>
    </submittedName>
</protein>
<keyword evidence="2" id="KW-1185">Reference proteome</keyword>
<dbReference type="EMBL" id="QFFJ01000001">
    <property type="protein sequence ID" value="RBL93533.1"/>
    <property type="molecule type" value="Genomic_DNA"/>
</dbReference>
<reference evidence="1 2" key="1">
    <citation type="submission" date="2018-05" db="EMBL/GenBank/DDBJ databases">
        <title>Chitinophaga sp. K3CV102501T nov., isolated from isolated from a monsoon evergreen broad-leaved forest soil.</title>
        <authorList>
            <person name="Lv Y."/>
        </authorList>
    </citation>
    <scope>NUCLEOTIDE SEQUENCE [LARGE SCALE GENOMIC DNA]</scope>
    <source>
        <strain evidence="1 2">GDMCC 1.1325</strain>
    </source>
</reference>
<evidence type="ECO:0000313" key="2">
    <source>
        <dbReference type="Proteomes" id="UP000253410"/>
    </source>
</evidence>
<gene>
    <name evidence="1" type="ORF">DF182_13560</name>
</gene>
<comment type="caution">
    <text evidence="1">The sequence shown here is derived from an EMBL/GenBank/DDBJ whole genome shotgun (WGS) entry which is preliminary data.</text>
</comment>
<dbReference type="AlphaFoldDB" id="A0A365Y4M5"/>
<proteinExistence type="predicted"/>
<name>A0A365Y4M5_9BACT</name>
<sequence>MLTTGIFLSMAGCRELFPLTYGIWGACAPYPVRYWGKTGGFLSGIVFVRLIVKAMLNLHPGTFSGYRDSSKANLAQGFSPGREIRKSPNVMNIIFHIR</sequence>
<organism evidence="1 2">
    <name type="scientific">Chitinophaga flava</name>
    <dbReference type="NCBI Taxonomy" id="2259036"/>
    <lineage>
        <taxon>Bacteria</taxon>
        <taxon>Pseudomonadati</taxon>
        <taxon>Bacteroidota</taxon>
        <taxon>Chitinophagia</taxon>
        <taxon>Chitinophagales</taxon>
        <taxon>Chitinophagaceae</taxon>
        <taxon>Chitinophaga</taxon>
    </lineage>
</organism>
<evidence type="ECO:0000313" key="1">
    <source>
        <dbReference type="EMBL" id="RBL93533.1"/>
    </source>
</evidence>
<accession>A0A365Y4M5</accession>
<dbReference type="Proteomes" id="UP000253410">
    <property type="component" value="Unassembled WGS sequence"/>
</dbReference>